<evidence type="ECO:0000313" key="2">
    <source>
        <dbReference type="Proteomes" id="UP000634136"/>
    </source>
</evidence>
<accession>A0A834WGM0</accession>
<protein>
    <submittedName>
        <fullName evidence="1">Unconventional myosin-XVIIIa</fullName>
    </submittedName>
</protein>
<evidence type="ECO:0000313" key="1">
    <source>
        <dbReference type="EMBL" id="KAF7821992.1"/>
    </source>
</evidence>
<organism evidence="1 2">
    <name type="scientific">Senna tora</name>
    <dbReference type="NCBI Taxonomy" id="362788"/>
    <lineage>
        <taxon>Eukaryota</taxon>
        <taxon>Viridiplantae</taxon>
        <taxon>Streptophyta</taxon>
        <taxon>Embryophyta</taxon>
        <taxon>Tracheophyta</taxon>
        <taxon>Spermatophyta</taxon>
        <taxon>Magnoliopsida</taxon>
        <taxon>eudicotyledons</taxon>
        <taxon>Gunneridae</taxon>
        <taxon>Pentapetalae</taxon>
        <taxon>rosids</taxon>
        <taxon>fabids</taxon>
        <taxon>Fabales</taxon>
        <taxon>Fabaceae</taxon>
        <taxon>Caesalpinioideae</taxon>
        <taxon>Cassia clade</taxon>
        <taxon>Senna</taxon>
    </lineage>
</organism>
<proteinExistence type="predicted"/>
<comment type="caution">
    <text evidence="1">The sequence shown here is derived from an EMBL/GenBank/DDBJ whole genome shotgun (WGS) entry which is preliminary data.</text>
</comment>
<reference evidence="1" key="1">
    <citation type="submission" date="2020-09" db="EMBL/GenBank/DDBJ databases">
        <title>Genome-Enabled Discovery of Anthraquinone Biosynthesis in Senna tora.</title>
        <authorList>
            <person name="Kang S.-H."/>
            <person name="Pandey R.P."/>
            <person name="Lee C.-M."/>
            <person name="Sim J.-S."/>
            <person name="Jeong J.-T."/>
            <person name="Choi B.-S."/>
            <person name="Jung M."/>
            <person name="Ginzburg D."/>
            <person name="Zhao K."/>
            <person name="Won S.Y."/>
            <person name="Oh T.-J."/>
            <person name="Yu Y."/>
            <person name="Kim N.-H."/>
            <person name="Lee O.R."/>
            <person name="Lee T.-H."/>
            <person name="Bashyal P."/>
            <person name="Kim T.-S."/>
            <person name="Lee W.-H."/>
            <person name="Kawkins C."/>
            <person name="Kim C.-K."/>
            <person name="Kim J.S."/>
            <person name="Ahn B.O."/>
            <person name="Rhee S.Y."/>
            <person name="Sohng J.K."/>
        </authorList>
    </citation>
    <scope>NUCLEOTIDE SEQUENCE</scope>
    <source>
        <tissue evidence="1">Leaf</tissue>
    </source>
</reference>
<dbReference type="EMBL" id="JAAIUW010000008">
    <property type="protein sequence ID" value="KAF7821992.1"/>
    <property type="molecule type" value="Genomic_DNA"/>
</dbReference>
<dbReference type="PANTHER" id="PTHR47747:SF2">
    <property type="entry name" value="RIBONUCLEASE P PROTEIN SUBUNIT P38-LIKE PROTEIN"/>
    <property type="match status" value="1"/>
</dbReference>
<dbReference type="PANTHER" id="PTHR47747">
    <property type="entry name" value="RIBONUCLEASE P PROTEIN SUBUNIT P38-LIKE PROTEIN"/>
    <property type="match status" value="1"/>
</dbReference>
<name>A0A834WGM0_9FABA</name>
<gene>
    <name evidence="1" type="ORF">G2W53_027447</name>
</gene>
<sequence length="139" mass="15987">MPAYKYGHRRKMWSFSTLSPSMAMDVGALSPTSRFAEMWEELLVEKSKVSSPMLGKSKVDASEKQILLKEVKLSKARRKLAEEEAEKWRAISDGKSKRHSLRSILVNFSSSRLSNISKEPEHFSPISNHILPKSYEQFW</sequence>
<dbReference type="AlphaFoldDB" id="A0A834WGM0"/>
<dbReference type="Proteomes" id="UP000634136">
    <property type="component" value="Unassembled WGS sequence"/>
</dbReference>
<keyword evidence="2" id="KW-1185">Reference proteome</keyword>
<dbReference type="OrthoDB" id="1735671at2759"/>